<dbReference type="EMBL" id="BORW01000021">
    <property type="protein sequence ID" value="GIO68734.1"/>
    <property type="molecule type" value="Genomic_DNA"/>
</dbReference>
<organism evidence="2 3">
    <name type="scientific">Paenibacillus cookii</name>
    <dbReference type="NCBI Taxonomy" id="157839"/>
    <lineage>
        <taxon>Bacteria</taxon>
        <taxon>Bacillati</taxon>
        <taxon>Bacillota</taxon>
        <taxon>Bacilli</taxon>
        <taxon>Bacillales</taxon>
        <taxon>Paenibacillaceae</taxon>
        <taxon>Paenibacillus</taxon>
    </lineage>
</organism>
<keyword evidence="3" id="KW-1185">Reference proteome</keyword>
<dbReference type="Proteomes" id="UP000680638">
    <property type="component" value="Unassembled WGS sequence"/>
</dbReference>
<feature type="domain" description="DUF6843" evidence="1">
    <location>
        <begin position="14"/>
        <end position="122"/>
    </location>
</feature>
<evidence type="ECO:0000313" key="2">
    <source>
        <dbReference type="EMBL" id="GIO68734.1"/>
    </source>
</evidence>
<accession>A0ABQ4LZQ6</accession>
<evidence type="ECO:0000313" key="3">
    <source>
        <dbReference type="Proteomes" id="UP000680638"/>
    </source>
</evidence>
<dbReference type="Pfam" id="PF20862">
    <property type="entry name" value="DUF6843"/>
    <property type="match status" value="1"/>
</dbReference>
<dbReference type="RefSeq" id="WP_212951253.1">
    <property type="nucleotide sequence ID" value="NZ_BORW01000021.1"/>
</dbReference>
<evidence type="ECO:0000259" key="1">
    <source>
        <dbReference type="Pfam" id="PF20862"/>
    </source>
</evidence>
<proteinExistence type="predicted"/>
<reference evidence="2 3" key="1">
    <citation type="submission" date="2021-03" db="EMBL/GenBank/DDBJ databases">
        <title>Antimicrobial resistance genes in bacteria isolated from Japanese honey, and their potential for conferring macrolide and lincosamide resistance in the American foulbrood pathogen Paenibacillus larvae.</title>
        <authorList>
            <person name="Okamoto M."/>
            <person name="Kumagai M."/>
            <person name="Kanamori H."/>
            <person name="Takamatsu D."/>
        </authorList>
    </citation>
    <scope>NUCLEOTIDE SEQUENCE [LARGE SCALE GENOMIC DNA]</scope>
    <source>
        <strain evidence="2 3">J21TS3</strain>
    </source>
</reference>
<protein>
    <recommendedName>
        <fullName evidence="1">DUF6843 domain-containing protein</fullName>
    </recommendedName>
</protein>
<name>A0ABQ4LZQ6_9BACL</name>
<gene>
    <name evidence="2" type="ORF">J21TS3_35550</name>
</gene>
<dbReference type="InterPro" id="IPR049293">
    <property type="entry name" value="DUF6843"/>
</dbReference>
<comment type="caution">
    <text evidence="2">The sequence shown here is derived from an EMBL/GenBank/DDBJ whole genome shotgun (WGS) entry which is preliminary data.</text>
</comment>
<sequence length="133" mass="14819">MLGITVASLTKTTTTDDLFLIPEGFEGDIQVNYNVAGAPRLAKEGKYDVIPIREDGTYDTSNPDMEYGTVTDQYFYVGQDGMRTPIPENCIHVKGNGASEIGSNITRHQYLKVTRTTCSENFRVWEEETDGAR</sequence>